<protein>
    <submittedName>
        <fullName evidence="1">Uncharacterized protein</fullName>
    </submittedName>
</protein>
<sequence length="141" mass="15479">MKSTVNDLELILNQLGIDPTTLIPVNITGLTIEELDRISAHVECGKSFVNCCRTQSILNAELIVQGIVIVAIGDNLIALDHRWLKRGDYYLDPTFSLFNSTSSPNDTYVLSYFMQIEVATANAANDSISDISIDSLSKLAQ</sequence>
<evidence type="ECO:0000313" key="1">
    <source>
        <dbReference type="EMBL" id="QDZ92938.1"/>
    </source>
</evidence>
<dbReference type="EMBL" id="CP031775">
    <property type="protein sequence ID" value="QDZ92938.1"/>
    <property type="molecule type" value="Genomic_DNA"/>
</dbReference>
<dbReference type="RefSeq" id="WP_083848303.1">
    <property type="nucleotide sequence ID" value="NZ_CP076856.1"/>
</dbReference>
<accession>A0A5B8R499</accession>
<reference evidence="1" key="1">
    <citation type="journal article" date="2019" name="Ecotoxicol. Environ. Saf.">
        <title>Microbial characterization of heavy metal resistant bacterial strains isolated from an electroplating wastewater treatment plant.</title>
        <authorList>
            <person name="Cai X."/>
            <person name="Zheng X."/>
            <person name="Zhang D."/>
            <person name="Iqbal W."/>
            <person name="Liu C."/>
            <person name="Yang B."/>
            <person name="Zhao X."/>
            <person name="Lu X."/>
            <person name="Mao Y."/>
        </authorList>
    </citation>
    <scope>NUCLEOTIDE SEQUENCE [LARGE SCALE GENOMIC DNA]</scope>
    <source>
        <strain evidence="1">Ni1-3</strain>
    </source>
</reference>
<dbReference type="AlphaFoldDB" id="A0A5B8R499"/>
<proteinExistence type="predicted"/>
<organism evidence="1">
    <name type="scientific">Shewanella decolorationis</name>
    <dbReference type="NCBI Taxonomy" id="256839"/>
    <lineage>
        <taxon>Bacteria</taxon>
        <taxon>Pseudomonadati</taxon>
        <taxon>Pseudomonadota</taxon>
        <taxon>Gammaproteobacteria</taxon>
        <taxon>Alteromonadales</taxon>
        <taxon>Shewanellaceae</taxon>
        <taxon>Shewanella</taxon>
    </lineage>
</organism>
<gene>
    <name evidence="1" type="ORF">D0436_22155</name>
</gene>
<name>A0A5B8R499_9GAMM</name>